<dbReference type="InterPro" id="IPR043129">
    <property type="entry name" value="ATPase_NBD"/>
</dbReference>
<dbReference type="SUPFAM" id="SSF53067">
    <property type="entry name" value="Actin-like ATPase domain"/>
    <property type="match status" value="1"/>
</dbReference>
<reference evidence="2" key="2">
    <citation type="journal article" date="2008" name="Curr. Biol.">
        <title>Chromatophore genome sequence of Paulinella sheds light on acquisition of photosynthesis by eukaryotes.</title>
        <authorList>
            <person name="Nowack E.C.M."/>
            <person name="Melkonian M."/>
            <person name="Gloeckner G."/>
        </authorList>
    </citation>
    <scope>NUCLEOTIDE SEQUENCE [LARGE SCALE GENOMIC DNA]</scope>
</reference>
<geneLocation type="organellar chromatophore" evidence="2"/>
<dbReference type="AlphaFoldDB" id="B1X483"/>
<feature type="domain" description="Gcp-like" evidence="1">
    <location>
        <begin position="42"/>
        <end position="105"/>
    </location>
</feature>
<dbReference type="Gene3D" id="3.30.420.40">
    <property type="match status" value="1"/>
</dbReference>
<sequence>MPLILALHSSSNTLGVACGPCQKTSKDILKVASFPIGKRLSNDLLSCVESVLPAKEWGRLKRLAVATGPGSFTSTRLAIIMARTLCQQLHCPLDGINTLLLAAHRFQVIVAPFRFERHFWLTQTIAQSGIVAGRYSINELNSGEVREWVIPSLMSENDVEQLEPRFTIQVDVEKDVIQLLRLSQSKAENNFHAPWNIILPAYVTSPVEGISR</sequence>
<dbReference type="RefSeq" id="YP_002048962.1">
    <property type="nucleotide sequence ID" value="NC_011087.1"/>
</dbReference>
<evidence type="ECO:0000313" key="2">
    <source>
        <dbReference type="EMBL" id="ACB42752.1"/>
    </source>
</evidence>
<dbReference type="InterPro" id="IPR000905">
    <property type="entry name" value="Gcp-like_dom"/>
</dbReference>
<reference evidence="2" key="1">
    <citation type="submission" date="2007-08" db="EMBL/GenBank/DDBJ databases">
        <authorList>
            <person name="Gloeckner G."/>
            <person name="Nowack E."/>
            <person name="Melkonian M."/>
        </authorList>
    </citation>
    <scope>NUCLEOTIDE SEQUENCE</scope>
</reference>
<gene>
    <name evidence="2" type="ordered locus">PCC_0311</name>
</gene>
<protein>
    <recommendedName>
        <fullName evidence="1">Gcp-like domain-containing protein</fullName>
    </recommendedName>
</protein>
<dbReference type="GeneID" id="6481231"/>
<keyword evidence="2" id="KW-0934">Plastid</keyword>
<accession>B1X483</accession>
<dbReference type="Pfam" id="PF00814">
    <property type="entry name" value="TsaD"/>
    <property type="match status" value="1"/>
</dbReference>
<dbReference type="EMBL" id="CP000815">
    <property type="protein sequence ID" value="ACB42752.1"/>
    <property type="molecule type" value="Genomic_DNA"/>
</dbReference>
<organism evidence="2">
    <name type="scientific">Paulinella chromatophora</name>
    <dbReference type="NCBI Taxonomy" id="39717"/>
    <lineage>
        <taxon>Eukaryota</taxon>
        <taxon>Sar</taxon>
        <taxon>Rhizaria</taxon>
        <taxon>Cercozoa</taxon>
        <taxon>Imbricatea</taxon>
        <taxon>Silicofilosea</taxon>
        <taxon>Euglyphida</taxon>
        <taxon>Paulinellidae</taxon>
        <taxon>Paulinella</taxon>
    </lineage>
</organism>
<dbReference type="GO" id="GO:0002949">
    <property type="term" value="P:tRNA threonylcarbamoyladenosine modification"/>
    <property type="evidence" value="ECO:0007669"/>
    <property type="project" value="InterPro"/>
</dbReference>
<dbReference type="NCBIfam" id="TIGR03725">
    <property type="entry name" value="T6A_YeaZ"/>
    <property type="match status" value="1"/>
</dbReference>
<proteinExistence type="predicted"/>
<name>B1X483_PAUCH</name>
<evidence type="ECO:0000259" key="1">
    <source>
        <dbReference type="Pfam" id="PF00814"/>
    </source>
</evidence>
<dbReference type="InterPro" id="IPR022496">
    <property type="entry name" value="T6A_TsaB"/>
</dbReference>